<feature type="domain" description="Ig-like" evidence="3">
    <location>
        <begin position="561"/>
        <end position="714"/>
    </location>
</feature>
<dbReference type="Proteomes" id="UP000322521">
    <property type="component" value="Unassembled WGS sequence"/>
</dbReference>
<evidence type="ECO:0000259" key="3">
    <source>
        <dbReference type="Pfam" id="PF13750"/>
    </source>
</evidence>
<evidence type="ECO:0000256" key="1">
    <source>
        <dbReference type="SAM" id="SignalP"/>
    </source>
</evidence>
<feature type="signal peptide" evidence="1">
    <location>
        <begin position="1"/>
        <end position="20"/>
    </location>
</feature>
<keyword evidence="1" id="KW-0732">Signal</keyword>
<comment type="caution">
    <text evidence="5">The sequence shown here is derived from an EMBL/GenBank/DDBJ whole genome shotgun (WGS) entry which is preliminary data.</text>
</comment>
<proteinExistence type="predicted"/>
<feature type="chain" id="PRO_5024320046" evidence="1">
    <location>
        <begin position="21"/>
        <end position="828"/>
    </location>
</feature>
<dbReference type="AlphaFoldDB" id="A0A5M9NWT4"/>
<keyword evidence="6" id="KW-1185">Reference proteome</keyword>
<evidence type="ECO:0000259" key="4">
    <source>
        <dbReference type="Pfam" id="PF13752"/>
    </source>
</evidence>
<reference evidence="5 6" key="1">
    <citation type="submission" date="2019-09" db="EMBL/GenBank/DDBJ databases">
        <title>Draft genome sequence of various Type strains from the CCUG.</title>
        <authorList>
            <person name="Pineiro-Iglesias B."/>
            <person name="Tunovic T."/>
            <person name="Unosson C."/>
            <person name="Inganas E."/>
            <person name="Ohlen M."/>
            <person name="Cardew S."/>
            <person name="Jensie-Markopoulos S."/>
            <person name="Salva-Serra F."/>
            <person name="Jaen-Luchoro D."/>
            <person name="Karlsson R."/>
            <person name="Svensson-Stadler L."/>
            <person name="Chun J."/>
            <person name="Moore E."/>
        </authorList>
    </citation>
    <scope>NUCLEOTIDE SEQUENCE [LARGE SCALE GENOMIC DNA]</scope>
    <source>
        <strain evidence="5 6">CCUG 56969T</strain>
    </source>
</reference>
<feature type="domain" description="DUF4165" evidence="4">
    <location>
        <begin position="26"/>
        <end position="138"/>
    </location>
</feature>
<accession>A0A5M9NWT4</accession>
<dbReference type="RefSeq" id="WP_086714939.1">
    <property type="nucleotide sequence ID" value="NZ_AP025494.1"/>
</dbReference>
<protein>
    <submittedName>
        <fullName evidence="5">DUF4165 domain-containing protein</fullName>
    </submittedName>
</protein>
<organism evidence="5 6">
    <name type="scientific">Vibrio gigantis</name>
    <dbReference type="NCBI Taxonomy" id="296199"/>
    <lineage>
        <taxon>Bacteria</taxon>
        <taxon>Pseudomonadati</taxon>
        <taxon>Pseudomonadota</taxon>
        <taxon>Gammaproteobacteria</taxon>
        <taxon>Vibrionales</taxon>
        <taxon>Vibrionaceae</taxon>
        <taxon>Vibrio</taxon>
    </lineage>
</organism>
<feature type="domain" description="Ig-like" evidence="2">
    <location>
        <begin position="139"/>
        <end position="267"/>
    </location>
</feature>
<dbReference type="Pfam" id="PF12245">
    <property type="entry name" value="Big_3_2"/>
    <property type="match status" value="1"/>
</dbReference>
<dbReference type="OrthoDB" id="5830493at2"/>
<dbReference type="InterPro" id="IPR022038">
    <property type="entry name" value="Ig-like_bact"/>
</dbReference>
<name>A0A5M9NWT4_9VIBR</name>
<dbReference type="Pfam" id="PF13752">
    <property type="entry name" value="DUF4165"/>
    <property type="match status" value="1"/>
</dbReference>
<evidence type="ECO:0000259" key="2">
    <source>
        <dbReference type="Pfam" id="PF12245"/>
    </source>
</evidence>
<dbReference type="InterPro" id="IPR025429">
    <property type="entry name" value="DUF4165"/>
</dbReference>
<gene>
    <name evidence="5" type="ORF">F4W18_13650</name>
</gene>
<dbReference type="Pfam" id="PF13750">
    <property type="entry name" value="Big_3_3"/>
    <property type="match status" value="1"/>
</dbReference>
<evidence type="ECO:0000313" key="6">
    <source>
        <dbReference type="Proteomes" id="UP000322521"/>
    </source>
</evidence>
<sequence length="828" mass="91422">MKLRLCFLSLCLTTSGFAHSAIEGFEFTDTLGISKLVKTNTAESTLINNVGQLGIHVSAGLDRRIRVSILQNGVAVTTTAGNVITVNDAYSPFSSEYFGSLLSVSIPSEGSYTVQAETLSLDGVVVNSESTNIIRDVTPPASDNMSVKYMYGGHVNSMLPAGSWYLSAQMGSYTSTIVEVKNVNDVSGIDSIEMETFTFDAEDNRIPYKSKSLAYTESKLSAEINLSVNSSLFPLGNAIDRFQTRTKISDKAGNVAYTAYQDVYWDSLRTDTLEAVGVLVPGSSNVIGGLTAFEPYVRDMEVDTNPVTVLYRVADWNFRDNSGNFNNAGGIWASGANAVYTDRGDGFIYFVDTSPAGAIGISWRNQAHYRNIVGPSLYRVTLSDSAPKTPAPRYGQYYYSDTQDWGSWSRRVYNHELPVQIERIRLFVNARTYPQTAYHAGHSCTVPTGQDVCEIALSSPWKMTAGGSAYYHSSFTVRSTDQTLSSNPTYPVGSYNDKYYPSIEKTAFNEDTKILSVQVELPCHTCYQNRIYMDRYELQDANGNKLNVGRFNSTVNSTTFEGQYDLTELPEGTHEVYVYARERHGPDTRKHAVTYVSDKTAPLIIMGYDGGALPDQVTDLRKVTFNVSDVSNINDIRVSLQGSRYDIDYQLGYSLLDESANSQTYQLELPKLFPTLDENEIYSLSVSASDEFNNSNSKITSFSYKPENLIVMNTIDYLASQSNTPLYLSDGTPMAIILTERALTLENSMLATGDQQGEITNNASSDFPIRIQTKNGWIEVAPGETQEIVIDLGNGDPLYVEVYPVSDNNNGQADFLFNLPQLSSAYID</sequence>
<evidence type="ECO:0000313" key="5">
    <source>
        <dbReference type="EMBL" id="KAA8675662.1"/>
    </source>
</evidence>
<dbReference type="EMBL" id="VXJS01000007">
    <property type="protein sequence ID" value="KAA8675662.1"/>
    <property type="molecule type" value="Genomic_DNA"/>
</dbReference>